<reference evidence="2 3" key="1">
    <citation type="journal article" date="2010" name="J. Bacteriol.">
        <title>Genome sequence of Lentisphaera araneosa HTCC2155T, the type species of the order Lentisphaerales in the phylum Lentisphaerae.</title>
        <authorList>
            <person name="Thrash J.C."/>
            <person name="Cho J.C."/>
            <person name="Vergin K.L."/>
            <person name="Morris R.M."/>
            <person name="Giovannoni S.J."/>
        </authorList>
    </citation>
    <scope>NUCLEOTIDE SEQUENCE [LARGE SCALE GENOMIC DNA]</scope>
    <source>
        <strain evidence="2 3">HTCC2155</strain>
    </source>
</reference>
<feature type="transmembrane region" description="Helical" evidence="1">
    <location>
        <begin position="162"/>
        <end position="183"/>
    </location>
</feature>
<dbReference type="EMBL" id="ABCK01000005">
    <property type="protein sequence ID" value="EDM28347.1"/>
    <property type="molecule type" value="Genomic_DNA"/>
</dbReference>
<gene>
    <name evidence="2" type="ORF">LNTAR_10541</name>
</gene>
<keyword evidence="1" id="KW-1133">Transmembrane helix</keyword>
<dbReference type="InterPro" id="IPR007163">
    <property type="entry name" value="VCA0040-like"/>
</dbReference>
<evidence type="ECO:0000313" key="3">
    <source>
        <dbReference type="Proteomes" id="UP000004947"/>
    </source>
</evidence>
<organism evidence="2 3">
    <name type="scientific">Lentisphaera araneosa HTCC2155</name>
    <dbReference type="NCBI Taxonomy" id="313628"/>
    <lineage>
        <taxon>Bacteria</taxon>
        <taxon>Pseudomonadati</taxon>
        <taxon>Lentisphaerota</taxon>
        <taxon>Lentisphaeria</taxon>
        <taxon>Lentisphaerales</taxon>
        <taxon>Lentisphaeraceae</taxon>
        <taxon>Lentisphaera</taxon>
    </lineage>
</organism>
<keyword evidence="1" id="KW-0472">Membrane</keyword>
<keyword evidence="3" id="KW-1185">Reference proteome</keyword>
<name>A6DIR1_9BACT</name>
<evidence type="ECO:0000256" key="1">
    <source>
        <dbReference type="SAM" id="Phobius"/>
    </source>
</evidence>
<dbReference type="eggNOG" id="COG2035">
    <property type="taxonomic scope" value="Bacteria"/>
</dbReference>
<dbReference type="Proteomes" id="UP000004947">
    <property type="component" value="Unassembled WGS sequence"/>
</dbReference>
<feature type="transmembrane region" description="Helical" evidence="1">
    <location>
        <begin position="105"/>
        <end position="125"/>
    </location>
</feature>
<feature type="transmembrane region" description="Helical" evidence="1">
    <location>
        <begin position="269"/>
        <end position="286"/>
    </location>
</feature>
<dbReference type="OrthoDB" id="9793746at2"/>
<feature type="transmembrane region" description="Helical" evidence="1">
    <location>
        <begin position="190"/>
        <end position="213"/>
    </location>
</feature>
<dbReference type="PANTHER" id="PTHR37308">
    <property type="entry name" value="INTEGRAL MEMBRANE PROTEIN"/>
    <property type="match status" value="1"/>
</dbReference>
<feature type="transmembrane region" description="Helical" evidence="1">
    <location>
        <begin position="12"/>
        <end position="31"/>
    </location>
</feature>
<dbReference type="PANTHER" id="PTHR37308:SF1">
    <property type="entry name" value="POLYPRENYL-PHOSPHATE TRANSPORTER"/>
    <property type="match status" value="1"/>
</dbReference>
<comment type="caution">
    <text evidence="2">The sequence shown here is derived from an EMBL/GenBank/DDBJ whole genome shotgun (WGS) entry which is preliminary data.</text>
</comment>
<evidence type="ECO:0000313" key="2">
    <source>
        <dbReference type="EMBL" id="EDM28347.1"/>
    </source>
</evidence>
<dbReference type="AlphaFoldDB" id="A6DIR1"/>
<feature type="transmembrane region" description="Helical" evidence="1">
    <location>
        <begin position="319"/>
        <end position="338"/>
    </location>
</feature>
<protein>
    <submittedName>
        <fullName evidence="2">Predicted membrane protein</fullName>
    </submittedName>
</protein>
<feature type="transmembrane region" description="Helical" evidence="1">
    <location>
        <begin position="132"/>
        <end position="150"/>
    </location>
</feature>
<feature type="transmembrane region" description="Helical" evidence="1">
    <location>
        <begin position="233"/>
        <end position="257"/>
    </location>
</feature>
<dbReference type="RefSeq" id="WP_007277790.1">
    <property type="nucleotide sequence ID" value="NZ_ABCK01000005.1"/>
</dbReference>
<dbReference type="STRING" id="313628.LNTAR_10541"/>
<feature type="transmembrane region" description="Helical" evidence="1">
    <location>
        <begin position="75"/>
        <end position="99"/>
    </location>
</feature>
<dbReference type="Pfam" id="PF04018">
    <property type="entry name" value="VCA0040-like"/>
    <property type="match status" value="1"/>
</dbReference>
<proteinExistence type="predicted"/>
<sequence length="344" mass="37418">MKIFLKGMLMGSADVVPGISGGTLALIVGIYERLINALKNLSPTLIINLLKKIFFCTSKQGRSDFLNEFKKIDGLFLFTLGAGVVTAVAIGSSFIPYLIINHTELTFSCFLGLIIPSIFLPWRMIKERKTSSYLFFLIGLAITVGSTLAAKGDVSSSHQAISFTQATWICFSSAFIAICAMILPGISGSFILMLLGQYIFVLGLITRFISLMTGRTSESKAEALSLVAHFSNIQTISLLCIFALGCLLGLGIMSRVIHKALEKFHDNTMALLTGMIASSLYVLWPFKIDMLNADGSVLANKGKWIPRAYNTLPDFSSSTFLQAAIIFAFSLGLSLFIIRKGNKA</sequence>
<accession>A6DIR1</accession>
<keyword evidence="1" id="KW-0812">Transmembrane</keyword>